<dbReference type="GO" id="GO:0022857">
    <property type="term" value="F:transmembrane transporter activity"/>
    <property type="evidence" value="ECO:0007669"/>
    <property type="project" value="InterPro"/>
</dbReference>
<dbReference type="Gene3D" id="1.20.1250.20">
    <property type="entry name" value="MFS general substrate transporter like domains"/>
    <property type="match status" value="1"/>
</dbReference>
<dbReference type="VEuPathDB" id="VectorBase:HLOH_051102"/>
<dbReference type="AlphaFoldDB" id="A0A9J6GEW0"/>
<name>A0A9J6GEW0_HAELO</name>
<keyword evidence="3 5" id="KW-1133">Transmembrane helix</keyword>
<feature type="transmembrane region" description="Helical" evidence="5">
    <location>
        <begin position="59"/>
        <end position="81"/>
    </location>
</feature>
<dbReference type="Proteomes" id="UP000821853">
    <property type="component" value="Chromosome 4"/>
</dbReference>
<comment type="subcellular location">
    <subcellularLocation>
        <location evidence="1">Membrane</location>
        <topology evidence="1">Multi-pass membrane protein</topology>
    </subcellularLocation>
</comment>
<dbReference type="OMA" id="FNIIAPQ"/>
<keyword evidence="4 5" id="KW-0472">Membrane</keyword>
<evidence type="ECO:0000256" key="5">
    <source>
        <dbReference type="SAM" id="Phobius"/>
    </source>
</evidence>
<dbReference type="PANTHER" id="PTHR24064">
    <property type="entry name" value="SOLUTE CARRIER FAMILY 22 MEMBER"/>
    <property type="match status" value="1"/>
</dbReference>
<dbReference type="InterPro" id="IPR005828">
    <property type="entry name" value="MFS_sugar_transport-like"/>
</dbReference>
<dbReference type="Pfam" id="PF00083">
    <property type="entry name" value="Sugar_tr"/>
    <property type="match status" value="1"/>
</dbReference>
<evidence type="ECO:0000256" key="3">
    <source>
        <dbReference type="ARBA" id="ARBA00022989"/>
    </source>
</evidence>
<comment type="caution">
    <text evidence="6">The sequence shown here is derived from an EMBL/GenBank/DDBJ whole genome shotgun (WGS) entry which is preliminary data.</text>
</comment>
<evidence type="ECO:0000256" key="4">
    <source>
        <dbReference type="ARBA" id="ARBA00023136"/>
    </source>
</evidence>
<feature type="transmembrane region" description="Helical" evidence="5">
    <location>
        <begin position="225"/>
        <end position="243"/>
    </location>
</feature>
<evidence type="ECO:0000256" key="2">
    <source>
        <dbReference type="ARBA" id="ARBA00022692"/>
    </source>
</evidence>
<evidence type="ECO:0000313" key="7">
    <source>
        <dbReference type="Proteomes" id="UP000821853"/>
    </source>
</evidence>
<keyword evidence="2 5" id="KW-0812">Transmembrane</keyword>
<dbReference type="SUPFAM" id="SSF103473">
    <property type="entry name" value="MFS general substrate transporter"/>
    <property type="match status" value="1"/>
</dbReference>
<feature type="transmembrane region" description="Helical" evidence="5">
    <location>
        <begin position="402"/>
        <end position="420"/>
    </location>
</feature>
<protein>
    <submittedName>
        <fullName evidence="6">Uncharacterized protein</fullName>
    </submittedName>
</protein>
<dbReference type="OrthoDB" id="2544694at2759"/>
<evidence type="ECO:0000256" key="1">
    <source>
        <dbReference type="ARBA" id="ARBA00004141"/>
    </source>
</evidence>
<proteinExistence type="predicted"/>
<dbReference type="InterPro" id="IPR036259">
    <property type="entry name" value="MFS_trans_sf"/>
</dbReference>
<reference evidence="6 7" key="1">
    <citation type="journal article" date="2020" name="Cell">
        <title>Large-Scale Comparative Analyses of Tick Genomes Elucidate Their Genetic Diversity and Vector Capacities.</title>
        <authorList>
            <consortium name="Tick Genome and Microbiome Consortium (TIGMIC)"/>
            <person name="Jia N."/>
            <person name="Wang J."/>
            <person name="Shi W."/>
            <person name="Du L."/>
            <person name="Sun Y."/>
            <person name="Zhan W."/>
            <person name="Jiang J.F."/>
            <person name="Wang Q."/>
            <person name="Zhang B."/>
            <person name="Ji P."/>
            <person name="Bell-Sakyi L."/>
            <person name="Cui X.M."/>
            <person name="Yuan T.T."/>
            <person name="Jiang B.G."/>
            <person name="Yang W.F."/>
            <person name="Lam T.T."/>
            <person name="Chang Q.C."/>
            <person name="Ding S.J."/>
            <person name="Wang X.J."/>
            <person name="Zhu J.G."/>
            <person name="Ruan X.D."/>
            <person name="Zhao L."/>
            <person name="Wei J.T."/>
            <person name="Ye R.Z."/>
            <person name="Que T.C."/>
            <person name="Du C.H."/>
            <person name="Zhou Y.H."/>
            <person name="Cheng J.X."/>
            <person name="Dai P.F."/>
            <person name="Guo W.B."/>
            <person name="Han X.H."/>
            <person name="Huang E.J."/>
            <person name="Li L.F."/>
            <person name="Wei W."/>
            <person name="Gao Y.C."/>
            <person name="Liu J.Z."/>
            <person name="Shao H.Z."/>
            <person name="Wang X."/>
            <person name="Wang C.C."/>
            <person name="Yang T.C."/>
            <person name="Huo Q.B."/>
            <person name="Li W."/>
            <person name="Chen H.Y."/>
            <person name="Chen S.E."/>
            <person name="Zhou L.G."/>
            <person name="Ni X.B."/>
            <person name="Tian J.H."/>
            <person name="Sheng Y."/>
            <person name="Liu T."/>
            <person name="Pan Y.S."/>
            <person name="Xia L.Y."/>
            <person name="Li J."/>
            <person name="Zhao F."/>
            <person name="Cao W.C."/>
        </authorList>
    </citation>
    <scope>NUCLEOTIDE SEQUENCE [LARGE SCALE GENOMIC DNA]</scope>
    <source>
        <strain evidence="6">HaeL-2018</strain>
    </source>
</reference>
<feature type="transmembrane region" description="Helical" evidence="5">
    <location>
        <begin position="343"/>
        <end position="360"/>
    </location>
</feature>
<evidence type="ECO:0000313" key="6">
    <source>
        <dbReference type="EMBL" id="KAH9372876.1"/>
    </source>
</evidence>
<keyword evidence="7" id="KW-1185">Reference proteome</keyword>
<feature type="transmembrane region" description="Helical" evidence="5">
    <location>
        <begin position="489"/>
        <end position="507"/>
    </location>
</feature>
<sequence>MKPRAAHLGSRHPEPLLLRQASFFLYGLRGYDRRLHNLIGLQAPNSVLVFGNGPFQRRVLFGTLVCLLATVLHHMALLVLARPVDHWCRPPPGYEHVPLQEWRNLSLPRRADGGPDQCARYEPPLPPPEDYNRTEVPCEAWDYDLSQGGPTITSQWDLVCHRRRLMVGLMGTQLIGGAVAAPLAGLGADVLGRRPVVCTAGRGLRVFRPGHLPGAVTPRDSRTGFVTLALCAAAILSSLWLAMAARFTYSWAVVQASIMLPALLMAPATYWMEESPRWLTVTWKFAEAEQVVQRAARVNGLNLCELGPLFREVVNNFKSRQRSLPLTCTVWALVRSSHIRARTIIVCGCWFFAFNAVVILRPQTGLRDFTPSSAVVMYVTGPILVTHYLFMKTWGRRRLLSLLMALLSVLSIIMAVLTAASVAPTLLPTGIALVMICVLVVLCVYTIEVFPTVVRGAGLAGATLSGRLGALVAVVVRNLVRIDVVQSDVVHLVVVSLGALCFGLLALRLPETSVQRVTDTIQEAEEEELIRVESLFTIFIRTRSPHCPAKASSEGS</sequence>
<organism evidence="6 7">
    <name type="scientific">Haemaphysalis longicornis</name>
    <name type="common">Bush tick</name>
    <dbReference type="NCBI Taxonomy" id="44386"/>
    <lineage>
        <taxon>Eukaryota</taxon>
        <taxon>Metazoa</taxon>
        <taxon>Ecdysozoa</taxon>
        <taxon>Arthropoda</taxon>
        <taxon>Chelicerata</taxon>
        <taxon>Arachnida</taxon>
        <taxon>Acari</taxon>
        <taxon>Parasitiformes</taxon>
        <taxon>Ixodida</taxon>
        <taxon>Ixodoidea</taxon>
        <taxon>Ixodidae</taxon>
        <taxon>Haemaphysalinae</taxon>
        <taxon>Haemaphysalis</taxon>
    </lineage>
</organism>
<feature type="transmembrane region" description="Helical" evidence="5">
    <location>
        <begin position="249"/>
        <end position="271"/>
    </location>
</feature>
<feature type="transmembrane region" description="Helical" evidence="5">
    <location>
        <begin position="426"/>
        <end position="447"/>
    </location>
</feature>
<dbReference type="EMBL" id="JABSTR010000006">
    <property type="protein sequence ID" value="KAH9372876.1"/>
    <property type="molecule type" value="Genomic_DNA"/>
</dbReference>
<dbReference type="GO" id="GO:0016020">
    <property type="term" value="C:membrane"/>
    <property type="evidence" value="ECO:0007669"/>
    <property type="project" value="UniProtKB-SubCell"/>
</dbReference>
<gene>
    <name evidence="6" type="ORF">HPB48_012751</name>
</gene>
<feature type="transmembrane region" description="Helical" evidence="5">
    <location>
        <begin position="459"/>
        <end position="477"/>
    </location>
</feature>
<accession>A0A9J6GEW0</accession>